<dbReference type="SUPFAM" id="SSF75304">
    <property type="entry name" value="Amidase signature (AS) enzymes"/>
    <property type="match status" value="1"/>
</dbReference>
<dbReference type="Proteomes" id="UP000652219">
    <property type="component" value="Unassembled WGS sequence"/>
</dbReference>
<dbReference type="Pfam" id="PF01425">
    <property type="entry name" value="Amidase"/>
    <property type="match status" value="1"/>
</dbReference>
<dbReference type="PANTHER" id="PTHR42678:SF34">
    <property type="entry name" value="OS04G0183300 PROTEIN"/>
    <property type="match status" value="1"/>
</dbReference>
<dbReference type="InterPro" id="IPR023631">
    <property type="entry name" value="Amidase_dom"/>
</dbReference>
<sequence length="264" mass="28821">MARTVADCALMLDCMPGFDPEDDFTGYAVTAAALGLPRGGSYAANLSSEVRKIQSATFGVVRQFSGDDNDPDCAAINSVMELAMTNLRAQGARFVDVHIPSLKHYMSFPLTYHQRYRGDINEPCPKSYLKMICQVDHGPQTPLDDPSFAARLLARDEFRRRAEALIASRGLDAMVFPSVRVPPPRIADAENGRFWVDGEEVFPTNTFLASITRLPAVSLPAGFTADGLPVGMEIVGLEFQKQHLLELAYGIARVLQARVAPCGL</sequence>
<reference evidence="2 3" key="1">
    <citation type="journal article" date="2020" name="Phytopathology">
        <title>Genome Sequence Resources of Colletotrichum truncatum, C. plurivorum, C. musicola, and C. sojae: Four Species Pathogenic to Soybean (Glycine max).</title>
        <authorList>
            <person name="Rogerio F."/>
            <person name="Boufleur T.R."/>
            <person name="Ciampi-Guillardi M."/>
            <person name="Sukno S.A."/>
            <person name="Thon M.R."/>
            <person name="Massola Junior N.S."/>
            <person name="Baroncelli R."/>
        </authorList>
    </citation>
    <scope>NUCLEOTIDE SEQUENCE [LARGE SCALE GENOMIC DNA]</scope>
    <source>
        <strain evidence="2 3">LFN0009</strain>
    </source>
</reference>
<gene>
    <name evidence="2" type="ORF">CSOJ01_13572</name>
</gene>
<dbReference type="AlphaFoldDB" id="A0A8H6IS20"/>
<dbReference type="PANTHER" id="PTHR42678">
    <property type="entry name" value="AMIDASE"/>
    <property type="match status" value="1"/>
</dbReference>
<accession>A0A8H6IS20</accession>
<evidence type="ECO:0000313" key="2">
    <source>
        <dbReference type="EMBL" id="KAF6794956.1"/>
    </source>
</evidence>
<comment type="caution">
    <text evidence="2">The sequence shown here is derived from an EMBL/GenBank/DDBJ whole genome shotgun (WGS) entry which is preliminary data.</text>
</comment>
<keyword evidence="3" id="KW-1185">Reference proteome</keyword>
<dbReference type="EMBL" id="WIGN01000400">
    <property type="protein sequence ID" value="KAF6794956.1"/>
    <property type="molecule type" value="Genomic_DNA"/>
</dbReference>
<evidence type="ECO:0000313" key="3">
    <source>
        <dbReference type="Proteomes" id="UP000652219"/>
    </source>
</evidence>
<feature type="domain" description="Amidase" evidence="1">
    <location>
        <begin position="1"/>
        <end position="245"/>
    </location>
</feature>
<dbReference type="Gene3D" id="3.90.1300.10">
    <property type="entry name" value="Amidase signature (AS) domain"/>
    <property type="match status" value="1"/>
</dbReference>
<dbReference type="InterPro" id="IPR036928">
    <property type="entry name" value="AS_sf"/>
</dbReference>
<organism evidence="2 3">
    <name type="scientific">Colletotrichum sojae</name>
    <dbReference type="NCBI Taxonomy" id="2175907"/>
    <lineage>
        <taxon>Eukaryota</taxon>
        <taxon>Fungi</taxon>
        <taxon>Dikarya</taxon>
        <taxon>Ascomycota</taxon>
        <taxon>Pezizomycotina</taxon>
        <taxon>Sordariomycetes</taxon>
        <taxon>Hypocreomycetidae</taxon>
        <taxon>Glomerellales</taxon>
        <taxon>Glomerellaceae</taxon>
        <taxon>Colletotrichum</taxon>
        <taxon>Colletotrichum orchidearum species complex</taxon>
    </lineage>
</organism>
<protein>
    <recommendedName>
        <fullName evidence="1">Amidase domain-containing protein</fullName>
    </recommendedName>
</protein>
<name>A0A8H6IS20_9PEZI</name>
<evidence type="ECO:0000259" key="1">
    <source>
        <dbReference type="Pfam" id="PF01425"/>
    </source>
</evidence>
<proteinExistence type="predicted"/>